<evidence type="ECO:0000313" key="9">
    <source>
        <dbReference type="Proteomes" id="UP000326759"/>
    </source>
</evidence>
<organism evidence="8 9">
    <name type="scientific">Armadillidium nasatum</name>
    <dbReference type="NCBI Taxonomy" id="96803"/>
    <lineage>
        <taxon>Eukaryota</taxon>
        <taxon>Metazoa</taxon>
        <taxon>Ecdysozoa</taxon>
        <taxon>Arthropoda</taxon>
        <taxon>Crustacea</taxon>
        <taxon>Multicrustacea</taxon>
        <taxon>Malacostraca</taxon>
        <taxon>Eumalacostraca</taxon>
        <taxon>Peracarida</taxon>
        <taxon>Isopoda</taxon>
        <taxon>Oniscidea</taxon>
        <taxon>Crinocheta</taxon>
        <taxon>Armadillidiidae</taxon>
        <taxon>Armadillidium</taxon>
    </lineage>
</organism>
<dbReference type="InterPro" id="IPR002478">
    <property type="entry name" value="PUA"/>
</dbReference>
<dbReference type="InterPro" id="IPR015947">
    <property type="entry name" value="PUA-like_sf"/>
</dbReference>
<feature type="region of interest" description="Disordered" evidence="5">
    <location>
        <begin position="446"/>
        <end position="516"/>
    </location>
</feature>
<name>A0A5N5SLF5_9CRUS</name>
<accession>A0A5N5SLF5</accession>
<dbReference type="InterPro" id="IPR004521">
    <property type="entry name" value="Uncharacterised_CHP00451"/>
</dbReference>
<dbReference type="GO" id="GO:0003723">
    <property type="term" value="F:RNA binding"/>
    <property type="evidence" value="ECO:0007669"/>
    <property type="project" value="InterPro"/>
</dbReference>
<dbReference type="GO" id="GO:0031120">
    <property type="term" value="P:snRNA pseudouridine synthesis"/>
    <property type="evidence" value="ECO:0007669"/>
    <property type="project" value="TreeGrafter"/>
</dbReference>
<feature type="compositionally biased region" description="Polar residues" evidence="5">
    <location>
        <begin position="446"/>
        <end position="455"/>
    </location>
</feature>
<evidence type="ECO:0000256" key="4">
    <source>
        <dbReference type="SAM" id="Coils"/>
    </source>
</evidence>
<comment type="catalytic activity">
    <reaction evidence="1">
        <text>a uridine in RNA = a pseudouridine in RNA</text>
        <dbReference type="Rhea" id="RHEA:48348"/>
        <dbReference type="Rhea" id="RHEA-COMP:12068"/>
        <dbReference type="Rhea" id="RHEA-COMP:12069"/>
        <dbReference type="ChEBI" id="CHEBI:65314"/>
        <dbReference type="ChEBI" id="CHEBI:65315"/>
    </reaction>
</comment>
<evidence type="ECO:0000313" key="8">
    <source>
        <dbReference type="EMBL" id="KAB7494836.1"/>
    </source>
</evidence>
<gene>
    <name evidence="8" type="primary">Nop60B</name>
    <name evidence="8" type="ORF">Anas_07035</name>
</gene>
<keyword evidence="9" id="KW-1185">Reference proteome</keyword>
<reference evidence="8 9" key="1">
    <citation type="journal article" date="2019" name="PLoS Biol.">
        <title>Sex chromosomes control vertical transmission of feminizing Wolbachia symbionts in an isopod.</title>
        <authorList>
            <person name="Becking T."/>
            <person name="Chebbi M.A."/>
            <person name="Giraud I."/>
            <person name="Moumen B."/>
            <person name="Laverre T."/>
            <person name="Caubet Y."/>
            <person name="Peccoud J."/>
            <person name="Gilbert C."/>
            <person name="Cordaux R."/>
        </authorList>
    </citation>
    <scope>NUCLEOTIDE SEQUENCE [LARGE SCALE GENOMIC DNA]</scope>
    <source>
        <strain evidence="8">ANa2</strain>
        <tissue evidence="8">Whole body excluding digestive tract and cuticle</tissue>
    </source>
</reference>
<dbReference type="Pfam" id="PF16198">
    <property type="entry name" value="TruB_C_2"/>
    <property type="match status" value="1"/>
</dbReference>
<dbReference type="SMART" id="SM00359">
    <property type="entry name" value="PUA"/>
    <property type="match status" value="1"/>
</dbReference>
<keyword evidence="3" id="KW-0413">Isomerase</keyword>
<dbReference type="SUPFAM" id="SSF55120">
    <property type="entry name" value="Pseudouridine synthase"/>
    <property type="match status" value="1"/>
</dbReference>
<feature type="compositionally biased region" description="Polar residues" evidence="5">
    <location>
        <begin position="464"/>
        <end position="483"/>
    </location>
</feature>
<sequence length="516" mass="58015">MADGNGVLGREIEEEKVLRKKKKKAQKEMEEYSLKIEPSELNAKPIDTSQWPLLLKNFDKLNIRTNHYTPLEAGCSPLQRSLIEYIKAGVIVLDKPSNPSSHEVVAWIKRILQVQKTGHSGTLDPKVTGCLIVCIERATRLVKSQQGAGKEYVCIFKLHEGTYTMKKVAQMLDKIKGSQFQRPPLISAVKRQLRVRKIFENKLLEFDDEKNIGIFWVSCQAGTYVRTMCVHLGLHLGAGGQMIELRRVRSGIQGESDGLATMHDVLDAKWLYDNHGDESYLRRVIKPLESLLVTHKRIIMKDSAVNAICYGAKIMLPGVLRYENGIEMNEEIVICTTKGEAICLAIALMTTSTMSTCDHGVVSKIKRVIMERDLYPRKWGLGPKASLKKRMVKDGLLDKYGKPNEKTPTTWLHNYVDYNAKKDIESSSTSGVASATSSVWDTLSKLSSEPNASAESNRKRKHSTSSADENEASFQTPLLSPSQIKKEKKEKKKKKRSKEESEADTSVAVRRGARRQ</sequence>
<feature type="domain" description="PUA" evidence="6">
    <location>
        <begin position="296"/>
        <end position="370"/>
    </location>
</feature>
<protein>
    <submittedName>
        <fullName evidence="8">H/ACA ribonucleoprotein complex subunit 4</fullName>
    </submittedName>
</protein>
<dbReference type="InterPro" id="IPR036974">
    <property type="entry name" value="PUA_sf"/>
</dbReference>
<keyword evidence="4" id="KW-0175">Coiled coil</keyword>
<dbReference type="NCBIfam" id="TIGR00451">
    <property type="entry name" value="unchar_dom_2"/>
    <property type="match status" value="1"/>
</dbReference>
<evidence type="ECO:0000259" key="6">
    <source>
        <dbReference type="SMART" id="SM00359"/>
    </source>
</evidence>
<dbReference type="PANTHER" id="PTHR23127:SF0">
    <property type="entry name" value="H_ACA RIBONUCLEOPROTEIN COMPLEX SUBUNIT DKC1"/>
    <property type="match status" value="1"/>
</dbReference>
<dbReference type="InterPro" id="IPR020103">
    <property type="entry name" value="PsdUridine_synth_cat_dom_sf"/>
</dbReference>
<feature type="coiled-coil region" evidence="4">
    <location>
        <begin position="8"/>
        <end position="35"/>
    </location>
</feature>
<proteinExistence type="inferred from homology"/>
<evidence type="ECO:0000256" key="1">
    <source>
        <dbReference type="ARBA" id="ARBA00000073"/>
    </source>
</evidence>
<dbReference type="Gene3D" id="3.30.2350.10">
    <property type="entry name" value="Pseudouridine synthase"/>
    <property type="match status" value="1"/>
</dbReference>
<dbReference type="InterPro" id="IPR032819">
    <property type="entry name" value="TruB_C"/>
</dbReference>
<dbReference type="CDD" id="cd21148">
    <property type="entry name" value="PUA_Cbf5"/>
    <property type="match status" value="1"/>
</dbReference>
<feature type="non-terminal residue" evidence="8">
    <location>
        <position position="516"/>
    </location>
</feature>
<comment type="similarity">
    <text evidence="2">Belongs to the pseudouridine synthase TruB family.</text>
</comment>
<dbReference type="Proteomes" id="UP000326759">
    <property type="component" value="Unassembled WGS sequence"/>
</dbReference>
<dbReference type="CDD" id="cd02572">
    <property type="entry name" value="PseudoU_synth_hDyskerin"/>
    <property type="match status" value="1"/>
</dbReference>
<dbReference type="AlphaFoldDB" id="A0A5N5SLF5"/>
<dbReference type="NCBIfam" id="NF003280">
    <property type="entry name" value="PRK04270.1"/>
    <property type="match status" value="1"/>
</dbReference>
<dbReference type="GO" id="GO:0009982">
    <property type="term" value="F:pseudouridine synthase activity"/>
    <property type="evidence" value="ECO:0007669"/>
    <property type="project" value="InterPro"/>
</dbReference>
<evidence type="ECO:0000256" key="2">
    <source>
        <dbReference type="ARBA" id="ARBA00008999"/>
    </source>
</evidence>
<dbReference type="PANTHER" id="PTHR23127">
    <property type="entry name" value="CENTROMERE/MICROTUBULE BINDING PROTEIN CBF5"/>
    <property type="match status" value="1"/>
</dbReference>
<dbReference type="InterPro" id="IPR004802">
    <property type="entry name" value="tRNA_PsdUridine_synth_B_fam"/>
</dbReference>
<keyword evidence="8" id="KW-0687">Ribonucleoprotein</keyword>
<dbReference type="EMBL" id="SEYY01023488">
    <property type="protein sequence ID" value="KAB7494836.1"/>
    <property type="molecule type" value="Genomic_DNA"/>
</dbReference>
<dbReference type="SUPFAM" id="SSF88697">
    <property type="entry name" value="PUA domain-like"/>
    <property type="match status" value="1"/>
</dbReference>
<dbReference type="GO" id="GO:0000495">
    <property type="term" value="P:box H/ACA sno(s)RNA 3'-end processing"/>
    <property type="evidence" value="ECO:0007669"/>
    <property type="project" value="TreeGrafter"/>
</dbReference>
<evidence type="ECO:0000256" key="3">
    <source>
        <dbReference type="ARBA" id="ARBA00023235"/>
    </source>
</evidence>
<comment type="caution">
    <text evidence="8">The sequence shown here is derived from an EMBL/GenBank/DDBJ whole genome shotgun (WGS) entry which is preliminary data.</text>
</comment>
<dbReference type="Pfam" id="PF08068">
    <property type="entry name" value="DKCLD"/>
    <property type="match status" value="1"/>
</dbReference>
<dbReference type="GO" id="GO:0031118">
    <property type="term" value="P:rRNA pseudouridine synthesis"/>
    <property type="evidence" value="ECO:0007669"/>
    <property type="project" value="TreeGrafter"/>
</dbReference>
<dbReference type="SMART" id="SM01136">
    <property type="entry name" value="DKCLD"/>
    <property type="match status" value="1"/>
</dbReference>
<dbReference type="FunFam" id="3.30.2350.10:FF:000001">
    <property type="entry name" value="H/ACA ribonucleoprotein complex subunit CBF5"/>
    <property type="match status" value="1"/>
</dbReference>
<dbReference type="InterPro" id="IPR012960">
    <property type="entry name" value="Dyskerin-like"/>
</dbReference>
<evidence type="ECO:0000259" key="7">
    <source>
        <dbReference type="SMART" id="SM01136"/>
    </source>
</evidence>
<dbReference type="PROSITE" id="PS50890">
    <property type="entry name" value="PUA"/>
    <property type="match status" value="1"/>
</dbReference>
<dbReference type="GO" id="GO:1990481">
    <property type="term" value="P:mRNA pseudouridine synthesis"/>
    <property type="evidence" value="ECO:0007669"/>
    <property type="project" value="TreeGrafter"/>
</dbReference>
<evidence type="ECO:0000256" key="5">
    <source>
        <dbReference type="SAM" id="MobiDB-lite"/>
    </source>
</evidence>
<feature type="compositionally biased region" description="Basic residues" evidence="5">
    <location>
        <begin position="486"/>
        <end position="496"/>
    </location>
</feature>
<dbReference type="Gene3D" id="2.30.130.10">
    <property type="entry name" value="PUA domain"/>
    <property type="match status" value="1"/>
</dbReference>
<dbReference type="NCBIfam" id="TIGR00425">
    <property type="entry name" value="CBF5"/>
    <property type="match status" value="1"/>
</dbReference>
<dbReference type="GO" id="GO:0031429">
    <property type="term" value="C:box H/ACA snoRNP complex"/>
    <property type="evidence" value="ECO:0007669"/>
    <property type="project" value="TreeGrafter"/>
</dbReference>
<dbReference type="Pfam" id="PF01509">
    <property type="entry name" value="TruB_N"/>
    <property type="match status" value="1"/>
</dbReference>
<feature type="domain" description="Dyskerin-like" evidence="7">
    <location>
        <begin position="47"/>
        <end position="105"/>
    </location>
</feature>
<dbReference type="Pfam" id="PF01472">
    <property type="entry name" value="PUA"/>
    <property type="match status" value="1"/>
</dbReference>
<dbReference type="OrthoDB" id="10250002at2759"/>
<dbReference type="InterPro" id="IPR002501">
    <property type="entry name" value="PsdUridine_synth_N"/>
</dbReference>